<comment type="catalytic activity">
    <reaction evidence="10">
        <text>tRNA(Glu) + L-glutamate + ATP = L-glutamyl-tRNA(Glu) + AMP + diphosphate</text>
        <dbReference type="Rhea" id="RHEA:23540"/>
        <dbReference type="Rhea" id="RHEA-COMP:9663"/>
        <dbReference type="Rhea" id="RHEA-COMP:9680"/>
        <dbReference type="ChEBI" id="CHEBI:29985"/>
        <dbReference type="ChEBI" id="CHEBI:30616"/>
        <dbReference type="ChEBI" id="CHEBI:33019"/>
        <dbReference type="ChEBI" id="CHEBI:78442"/>
        <dbReference type="ChEBI" id="CHEBI:78520"/>
        <dbReference type="ChEBI" id="CHEBI:456215"/>
        <dbReference type="EC" id="6.1.1.17"/>
    </reaction>
</comment>
<dbReference type="InterPro" id="IPR014729">
    <property type="entry name" value="Rossmann-like_a/b/a_fold"/>
</dbReference>
<dbReference type="RefSeq" id="WP_074966190.1">
    <property type="nucleotide sequence ID" value="NZ_CBCRYP010000004.1"/>
</dbReference>
<comment type="caution">
    <text evidence="10">Lacks conserved residue(s) required for the propagation of feature annotation.</text>
</comment>
<dbReference type="PRINTS" id="PR00987">
    <property type="entry name" value="TRNASYNTHGLU"/>
</dbReference>
<dbReference type="EMBL" id="FOPU01000003">
    <property type="protein sequence ID" value="SFH20502.1"/>
    <property type="molecule type" value="Genomic_DNA"/>
</dbReference>
<dbReference type="InterPro" id="IPR049940">
    <property type="entry name" value="GluQ/Sye"/>
</dbReference>
<dbReference type="Pfam" id="PF19269">
    <property type="entry name" value="Anticodon_2"/>
    <property type="match status" value="1"/>
</dbReference>
<dbReference type="OrthoDB" id="9807503at2"/>
<dbReference type="InterPro" id="IPR000924">
    <property type="entry name" value="Glu/Gln-tRNA-synth"/>
</dbReference>
<dbReference type="GO" id="GO:0004818">
    <property type="term" value="F:glutamate-tRNA ligase activity"/>
    <property type="evidence" value="ECO:0007669"/>
    <property type="project" value="UniProtKB-UniRule"/>
</dbReference>
<dbReference type="Proteomes" id="UP000183635">
    <property type="component" value="Unassembled WGS sequence"/>
</dbReference>
<evidence type="ECO:0000256" key="7">
    <source>
        <dbReference type="ARBA" id="ARBA00022840"/>
    </source>
</evidence>
<evidence type="ECO:0000256" key="10">
    <source>
        <dbReference type="HAMAP-Rule" id="MF_00022"/>
    </source>
</evidence>
<evidence type="ECO:0000313" key="14">
    <source>
        <dbReference type="Proteomes" id="UP000183635"/>
    </source>
</evidence>
<comment type="similarity">
    <text evidence="2 10">Belongs to the class-I aminoacyl-tRNA synthetase family. Glutamate--tRNA ligase type 1 subfamily.</text>
</comment>
<feature type="domain" description="Aminoacyl-tRNA synthetase class I anticodon-binding" evidence="12">
    <location>
        <begin position="340"/>
        <end position="465"/>
    </location>
</feature>
<evidence type="ECO:0000256" key="5">
    <source>
        <dbReference type="ARBA" id="ARBA00022598"/>
    </source>
</evidence>
<keyword evidence="8 10" id="KW-0648">Protein biosynthesis</keyword>
<dbReference type="CDD" id="cd00808">
    <property type="entry name" value="GluRS_core"/>
    <property type="match status" value="1"/>
</dbReference>
<keyword evidence="4 10" id="KW-0963">Cytoplasm</keyword>
<feature type="domain" description="Glutamyl/glutaminyl-tRNA synthetase class Ib catalytic" evidence="11">
    <location>
        <begin position="7"/>
        <end position="308"/>
    </location>
</feature>
<evidence type="ECO:0000256" key="3">
    <source>
        <dbReference type="ARBA" id="ARBA00011245"/>
    </source>
</evidence>
<evidence type="ECO:0000259" key="12">
    <source>
        <dbReference type="Pfam" id="PF19269"/>
    </source>
</evidence>
<dbReference type="GO" id="GO:0000049">
    <property type="term" value="F:tRNA binding"/>
    <property type="evidence" value="ECO:0007669"/>
    <property type="project" value="InterPro"/>
</dbReference>
<keyword evidence="14" id="KW-1185">Reference proteome</keyword>
<feature type="binding site" evidence="10">
    <location>
        <position position="244"/>
    </location>
    <ligand>
        <name>ATP</name>
        <dbReference type="ChEBI" id="CHEBI:30616"/>
    </ligand>
</feature>
<dbReference type="PANTHER" id="PTHR43311:SF2">
    <property type="entry name" value="GLUTAMATE--TRNA LIGASE, MITOCHONDRIAL-RELATED"/>
    <property type="match status" value="1"/>
</dbReference>
<dbReference type="Gene3D" id="3.40.50.620">
    <property type="entry name" value="HUPs"/>
    <property type="match status" value="1"/>
</dbReference>
<dbReference type="GO" id="GO:0008270">
    <property type="term" value="F:zinc ion binding"/>
    <property type="evidence" value="ECO:0007669"/>
    <property type="project" value="InterPro"/>
</dbReference>
<organism evidence="13 14">
    <name type="scientific">Paracoccus aminovorans</name>
    <dbReference type="NCBI Taxonomy" id="34004"/>
    <lineage>
        <taxon>Bacteria</taxon>
        <taxon>Pseudomonadati</taxon>
        <taxon>Pseudomonadota</taxon>
        <taxon>Alphaproteobacteria</taxon>
        <taxon>Rhodobacterales</taxon>
        <taxon>Paracoccaceae</taxon>
        <taxon>Paracoccus</taxon>
    </lineage>
</organism>
<protein>
    <recommendedName>
        <fullName evidence="10">Glutamate--tRNA ligase</fullName>
        <ecNumber evidence="10">6.1.1.17</ecNumber>
    </recommendedName>
    <alternativeName>
        <fullName evidence="10">Glutamyl-tRNA synthetase</fullName>
        <shortName evidence="10">GluRS</shortName>
    </alternativeName>
</protein>
<dbReference type="GO" id="GO:0006424">
    <property type="term" value="P:glutamyl-tRNA aminoacylation"/>
    <property type="evidence" value="ECO:0007669"/>
    <property type="project" value="UniProtKB-UniRule"/>
</dbReference>
<dbReference type="InterPro" id="IPR020751">
    <property type="entry name" value="aa-tRNA-synth_I_codon-bd_sub2"/>
</dbReference>
<dbReference type="GO" id="GO:0005524">
    <property type="term" value="F:ATP binding"/>
    <property type="evidence" value="ECO:0007669"/>
    <property type="project" value="UniProtKB-UniRule"/>
</dbReference>
<dbReference type="PANTHER" id="PTHR43311">
    <property type="entry name" value="GLUTAMATE--TRNA LIGASE"/>
    <property type="match status" value="1"/>
</dbReference>
<dbReference type="SUPFAM" id="SSF48163">
    <property type="entry name" value="An anticodon-binding domain of class I aminoacyl-tRNA synthetases"/>
    <property type="match status" value="1"/>
</dbReference>
<evidence type="ECO:0000256" key="9">
    <source>
        <dbReference type="ARBA" id="ARBA00023146"/>
    </source>
</evidence>
<dbReference type="Gene3D" id="1.10.10.350">
    <property type="match status" value="1"/>
</dbReference>
<evidence type="ECO:0000256" key="8">
    <source>
        <dbReference type="ARBA" id="ARBA00022917"/>
    </source>
</evidence>
<dbReference type="NCBIfam" id="TIGR00464">
    <property type="entry name" value="gltX_bact"/>
    <property type="match status" value="1"/>
</dbReference>
<dbReference type="InterPro" id="IPR004527">
    <property type="entry name" value="Glu-tRNA-ligase_bac/mito"/>
</dbReference>
<dbReference type="AlphaFoldDB" id="A0A1I2Y4G9"/>
<dbReference type="SUPFAM" id="SSF52374">
    <property type="entry name" value="Nucleotidylyl transferase"/>
    <property type="match status" value="1"/>
</dbReference>
<gene>
    <name evidence="10" type="primary">gltX</name>
    <name evidence="13" type="ORF">SAMN04488021_10342</name>
</gene>
<feature type="short sequence motif" description="'KMSKS' region" evidence="10">
    <location>
        <begin position="241"/>
        <end position="245"/>
    </location>
</feature>
<keyword evidence="6 10" id="KW-0547">Nucleotide-binding</keyword>
<evidence type="ECO:0000259" key="11">
    <source>
        <dbReference type="Pfam" id="PF00749"/>
    </source>
</evidence>
<sequence>MTDSRPVVTRFAPSPTGYLHIGGARTALFNWLYARGRGGKFLLRIEDTDRARSTPEATEAILQGLEWLGLDWDGTPVSQFEGRARHAEVAREMLANGSAYKCFSTAEEIESFREKAKAEGRSTLFLSPWRDADPASLPDAPHVIRLKAPRTGETVVHDAVQGAVTFRNDQLDDMVLLRSDGTPTYMLAVVVDDHDMGVTHVIRGDDHLTNAARQIQIYQAMGWEIPVFAHIPLIHGEDGKKLSKRHGAVGLHEFAAMGYPAAAMRNYLARLGWSHGDDELFDDAQAREWFDLAGIGKAPARLDFKKLEHVSGWYIARMDDAELMAEIAAYRTATGAAQLDDAQSARLAAVLPALKAKAKTLPALLEQAHFALISRPVAVEEKAAAALDTVSRGILKELTAAVQHASWGRDALEAAAKAIAESHGLGLGKVAAPIRAALAGRSSTPSVFDMMMALGRDETLARLQDQAG</sequence>
<dbReference type="HAMAP" id="MF_00022">
    <property type="entry name" value="Glu_tRNA_synth_type1"/>
    <property type="match status" value="1"/>
</dbReference>
<dbReference type="Pfam" id="PF00749">
    <property type="entry name" value="tRNA-synt_1c"/>
    <property type="match status" value="1"/>
</dbReference>
<dbReference type="InterPro" id="IPR033910">
    <property type="entry name" value="GluRS_core"/>
</dbReference>
<feature type="short sequence motif" description="'HIGH' region" evidence="10">
    <location>
        <begin position="13"/>
        <end position="23"/>
    </location>
</feature>
<keyword evidence="9 10" id="KW-0030">Aminoacyl-tRNA synthetase</keyword>
<evidence type="ECO:0000256" key="2">
    <source>
        <dbReference type="ARBA" id="ARBA00007894"/>
    </source>
</evidence>
<evidence type="ECO:0000256" key="4">
    <source>
        <dbReference type="ARBA" id="ARBA00022490"/>
    </source>
</evidence>
<dbReference type="FunFam" id="3.40.50.620:FF:000007">
    <property type="entry name" value="Glutamate--tRNA ligase"/>
    <property type="match status" value="1"/>
</dbReference>
<reference evidence="13 14" key="1">
    <citation type="submission" date="2016-10" db="EMBL/GenBank/DDBJ databases">
        <authorList>
            <person name="de Groot N.N."/>
        </authorList>
    </citation>
    <scope>NUCLEOTIDE SEQUENCE [LARGE SCALE GENOMIC DNA]</scope>
    <source>
        <strain evidence="13 14">DSM 8537</strain>
    </source>
</reference>
<dbReference type="InterPro" id="IPR020058">
    <property type="entry name" value="Glu/Gln-tRNA-synth_Ib_cat-dom"/>
</dbReference>
<comment type="function">
    <text evidence="10">Catalyzes the attachment of glutamate to tRNA(Glu) in a two-step reaction: glutamate is first activated by ATP to form Glu-AMP and then transferred to the acceptor end of tRNA(Glu).</text>
</comment>
<accession>A0A1I2Y4G9</accession>
<comment type="subunit">
    <text evidence="3 10">Monomer.</text>
</comment>
<evidence type="ECO:0000256" key="6">
    <source>
        <dbReference type="ARBA" id="ARBA00022741"/>
    </source>
</evidence>
<evidence type="ECO:0000313" key="13">
    <source>
        <dbReference type="EMBL" id="SFH20502.1"/>
    </source>
</evidence>
<dbReference type="EC" id="6.1.1.17" evidence="10"/>
<dbReference type="GO" id="GO:0005829">
    <property type="term" value="C:cytosol"/>
    <property type="evidence" value="ECO:0007669"/>
    <property type="project" value="TreeGrafter"/>
</dbReference>
<keyword evidence="7 10" id="KW-0067">ATP-binding</keyword>
<dbReference type="InterPro" id="IPR001412">
    <property type="entry name" value="aa-tRNA-synth_I_CS"/>
</dbReference>
<proteinExistence type="inferred from homology"/>
<comment type="subcellular location">
    <subcellularLocation>
        <location evidence="1 10">Cytoplasm</location>
    </subcellularLocation>
</comment>
<dbReference type="STRING" id="34004.SAMN04488021_10342"/>
<dbReference type="InterPro" id="IPR008925">
    <property type="entry name" value="aa_tRNA-synth_I_cd-bd_sf"/>
</dbReference>
<keyword evidence="5 10" id="KW-0436">Ligase</keyword>
<dbReference type="InterPro" id="IPR045462">
    <property type="entry name" value="aa-tRNA-synth_I_cd-bd"/>
</dbReference>
<name>A0A1I2Y4G9_9RHOB</name>
<evidence type="ECO:0000256" key="1">
    <source>
        <dbReference type="ARBA" id="ARBA00004496"/>
    </source>
</evidence>
<dbReference type="PROSITE" id="PS00178">
    <property type="entry name" value="AA_TRNA_LIGASE_I"/>
    <property type="match status" value="1"/>
</dbReference>